<dbReference type="PANTHER" id="PTHR23063:SF52">
    <property type="entry name" value="LYSOPHOSPHATIDYLCHOLINE ACYLTRANSFERASE"/>
    <property type="match status" value="1"/>
</dbReference>
<keyword evidence="6 7" id="KW-0012">Acyltransferase</keyword>
<keyword evidence="1 7" id="KW-0808">Transferase</keyword>
<dbReference type="GO" id="GO:0016746">
    <property type="term" value="F:acyltransferase activity"/>
    <property type="evidence" value="ECO:0007669"/>
    <property type="project" value="UniProtKB-KW"/>
</dbReference>
<accession>A0A3S5IRZ0</accession>
<keyword evidence="2" id="KW-0812">Transmembrane</keyword>
<evidence type="ECO:0000256" key="2">
    <source>
        <dbReference type="ARBA" id="ARBA00022692"/>
    </source>
</evidence>
<dbReference type="OMA" id="PYHAICF"/>
<dbReference type="RefSeq" id="XP_029240926.1">
    <property type="nucleotide sequence ID" value="XM_029379244.1"/>
</dbReference>
<evidence type="ECO:0000313" key="8">
    <source>
        <dbReference type="Proteomes" id="UP000283634"/>
    </source>
</evidence>
<evidence type="ECO:0000256" key="1">
    <source>
        <dbReference type="ARBA" id="ARBA00022679"/>
    </source>
</evidence>
<dbReference type="GO" id="GO:0006629">
    <property type="term" value="P:lipid metabolic process"/>
    <property type="evidence" value="ECO:0007669"/>
    <property type="project" value="UniProtKB-KW"/>
</dbReference>
<evidence type="ECO:0000256" key="6">
    <source>
        <dbReference type="ARBA" id="ARBA00023315"/>
    </source>
</evidence>
<comment type="caution">
    <text evidence="7">The sequence shown here is derived from an EMBL/GenBank/DDBJ whole genome shotgun (WGS) entry which is preliminary data.</text>
</comment>
<keyword evidence="5" id="KW-0472">Membrane</keyword>
<dbReference type="OrthoDB" id="272512at2759"/>
<dbReference type="PANTHER" id="PTHR23063">
    <property type="entry name" value="PHOSPHOLIPID ACYLTRANSFERASE"/>
    <property type="match status" value="1"/>
</dbReference>
<dbReference type="EC" id="2.3.-.-" evidence="7"/>
<organism evidence="7 8">
    <name type="scientific">Trypanosoma rangeli</name>
    <dbReference type="NCBI Taxonomy" id="5698"/>
    <lineage>
        <taxon>Eukaryota</taxon>
        <taxon>Discoba</taxon>
        <taxon>Euglenozoa</taxon>
        <taxon>Kinetoplastea</taxon>
        <taxon>Metakinetoplastina</taxon>
        <taxon>Trypanosomatida</taxon>
        <taxon>Trypanosomatidae</taxon>
        <taxon>Trypanosoma</taxon>
        <taxon>Herpetosoma</taxon>
    </lineage>
</organism>
<dbReference type="Proteomes" id="UP000283634">
    <property type="component" value="Unassembled WGS sequence"/>
</dbReference>
<reference evidence="7 8" key="1">
    <citation type="journal article" date="2018" name="BMC Genomics">
        <title>Genomic comparison of Trypanosoma conorhini and Trypanosoma rangeli to Trypanosoma cruzi strains of high and low virulence.</title>
        <authorList>
            <person name="Bradwell K.R."/>
            <person name="Koparde V.N."/>
            <person name="Matveyev A.V."/>
            <person name="Serrano M.G."/>
            <person name="Alves J.M."/>
            <person name="Parikh H."/>
            <person name="Huang B."/>
            <person name="Lee V."/>
            <person name="Espinosa-Alvarez O."/>
            <person name="Ortiz P.A."/>
            <person name="Costa-Martins A.G."/>
            <person name="Teixeira M.M."/>
            <person name="Buck G.A."/>
        </authorList>
    </citation>
    <scope>NUCLEOTIDE SEQUENCE [LARGE SCALE GENOMIC DNA]</scope>
    <source>
        <strain evidence="7 8">AM80</strain>
    </source>
</reference>
<dbReference type="VEuPathDB" id="TriTrypDB:TRSC58_01665"/>
<proteinExistence type="predicted"/>
<evidence type="ECO:0000313" key="7">
    <source>
        <dbReference type="EMBL" id="RNF09359.1"/>
    </source>
</evidence>
<evidence type="ECO:0000256" key="5">
    <source>
        <dbReference type="ARBA" id="ARBA00023136"/>
    </source>
</evidence>
<dbReference type="EMBL" id="MKGL01000049">
    <property type="protein sequence ID" value="RNF09359.1"/>
    <property type="molecule type" value="Genomic_DNA"/>
</dbReference>
<gene>
    <name evidence="7" type="ORF">TraAM80_02233</name>
</gene>
<dbReference type="AlphaFoldDB" id="A0A3S5IRZ0"/>
<evidence type="ECO:0000256" key="4">
    <source>
        <dbReference type="ARBA" id="ARBA00023098"/>
    </source>
</evidence>
<keyword evidence="4" id="KW-0443">Lipid metabolism</keyword>
<dbReference type="GeneID" id="40326166"/>
<evidence type="ECO:0000256" key="3">
    <source>
        <dbReference type="ARBA" id="ARBA00022989"/>
    </source>
</evidence>
<sequence length="381" mass="40308">MEKYRKFADAATGINPFALVRSPTTLSLVIAAALFPLRLAGALLLLLPLLFVLDVLVYAFFLVPGMSCVSRLLLAPCQRGLLRGLLFAGGNLGLTRESPKTVAMANAAGRDAAPAAGDVVVVNMQSPWDMCVLEVAGLLPRCIVAFYVGGAATTTTAGASAKKTDDDGSSSDGLLVVGPSPLQRWHVWWHIYGTGTVEFLRAAAACGGSGAGNSGHNGSVVHLTRLQQRCERLGVPLIFFPEGSCTNGKGMLITAPLRTRTAPRRVFVAAIDYDTTAVHTVLRPRRLLSFLFSMSASLHGSHDPAWYSPPFPVATLRMAVLTASPPTATGEGDTAVVWESAKVRQALCAASRSRRALAVGLREKCGYAEACEGRRAGNVFK</sequence>
<keyword evidence="8" id="KW-1185">Reference proteome</keyword>
<protein>
    <submittedName>
        <fullName evidence="7">Acyltransferase</fullName>
        <ecNumber evidence="7">2.3.-.-</ecNumber>
    </submittedName>
</protein>
<name>A0A3S5IRZ0_TRYRA</name>
<keyword evidence="3" id="KW-1133">Transmembrane helix</keyword>